<dbReference type="Proteomes" id="UP000191820">
    <property type="component" value="Chromosome"/>
</dbReference>
<protein>
    <recommendedName>
        <fullName evidence="3">TIGR02444 family protein</fullName>
    </recommendedName>
</protein>
<accession>A0ABN4YF10</accession>
<dbReference type="RefSeq" id="WP_080916156.1">
    <property type="nucleotide sequence ID" value="NZ_CP020472.1"/>
</dbReference>
<organism evidence="1 2">
    <name type="scientific">Shewanella japonica</name>
    <dbReference type="NCBI Taxonomy" id="93973"/>
    <lineage>
        <taxon>Bacteria</taxon>
        <taxon>Pseudomonadati</taxon>
        <taxon>Pseudomonadota</taxon>
        <taxon>Gammaproteobacteria</taxon>
        <taxon>Alteromonadales</taxon>
        <taxon>Shewanellaceae</taxon>
        <taxon>Shewanella</taxon>
    </lineage>
</organism>
<sequence>MNQQIHQAYLGELYGIAFFTLFKNIEEDATRIALWDKLIEVESITAEILLSHLLKQPETYPFDVVTMTEKGQQDARKWLHLPWEELLKTLHDWAKPYEQEYRDWQASATEYQSIMTIIAQHETAILNCFLAELQQKNGQAYLDHYLENTQLSSIKRG</sequence>
<evidence type="ECO:0008006" key="3">
    <source>
        <dbReference type="Google" id="ProtNLM"/>
    </source>
</evidence>
<keyword evidence="2" id="KW-1185">Reference proteome</keyword>
<name>A0ABN4YF10_9GAMM</name>
<evidence type="ECO:0000313" key="2">
    <source>
        <dbReference type="Proteomes" id="UP000191820"/>
    </source>
</evidence>
<proteinExistence type="predicted"/>
<evidence type="ECO:0000313" key="1">
    <source>
        <dbReference type="EMBL" id="ARD23042.1"/>
    </source>
</evidence>
<reference evidence="1 2" key="1">
    <citation type="submission" date="2017-03" db="EMBL/GenBank/DDBJ databases">
        <title>Genome sequencing of Shewanella japonica KCTC 22435.</title>
        <authorList>
            <person name="Kim K.M."/>
        </authorList>
    </citation>
    <scope>NUCLEOTIDE SEQUENCE [LARGE SCALE GENOMIC DNA]</scope>
    <source>
        <strain evidence="1 2">KCTC 22435</strain>
    </source>
</reference>
<dbReference type="EMBL" id="CP020472">
    <property type="protein sequence ID" value="ARD23042.1"/>
    <property type="molecule type" value="Genomic_DNA"/>
</dbReference>
<gene>
    <name evidence="1" type="ORF">SJ2017_2761</name>
</gene>